<keyword evidence="10" id="KW-1185">Reference proteome</keyword>
<feature type="region of interest" description="Disordered" evidence="8">
    <location>
        <begin position="21"/>
        <end position="43"/>
    </location>
</feature>
<evidence type="ECO:0000256" key="3">
    <source>
        <dbReference type="ARBA" id="ARBA00022651"/>
    </source>
</evidence>
<keyword evidence="3" id="KW-0858">Xylan degradation</keyword>
<evidence type="ECO:0000256" key="7">
    <source>
        <dbReference type="ARBA" id="ARBA00023326"/>
    </source>
</evidence>
<dbReference type="EMBL" id="JBHSQE010000002">
    <property type="protein sequence ID" value="MFC6145912.1"/>
    <property type="molecule type" value="Genomic_DNA"/>
</dbReference>
<evidence type="ECO:0000256" key="2">
    <source>
        <dbReference type="ARBA" id="ARBA00022525"/>
    </source>
</evidence>
<keyword evidence="4" id="KW-0732">Signal</keyword>
<evidence type="ECO:0000313" key="9">
    <source>
        <dbReference type="EMBL" id="MFC6145912.1"/>
    </source>
</evidence>
<evidence type="ECO:0000256" key="8">
    <source>
        <dbReference type="SAM" id="MobiDB-lite"/>
    </source>
</evidence>
<comment type="subcellular location">
    <subcellularLocation>
        <location evidence="1">Secreted</location>
    </subcellularLocation>
</comment>
<dbReference type="Gene3D" id="3.40.50.1820">
    <property type="entry name" value="alpha/beta hydrolase"/>
    <property type="match status" value="1"/>
</dbReference>
<keyword evidence="2" id="KW-0964">Secreted</keyword>
<evidence type="ECO:0000256" key="1">
    <source>
        <dbReference type="ARBA" id="ARBA00004613"/>
    </source>
</evidence>
<dbReference type="Proteomes" id="UP001596244">
    <property type="component" value="Unassembled WGS sequence"/>
</dbReference>
<keyword evidence="5 9" id="KW-0378">Hydrolase</keyword>
<feature type="compositionally biased region" description="Polar residues" evidence="8">
    <location>
        <begin position="25"/>
        <end position="38"/>
    </location>
</feature>
<sequence>MRVLMLLLVLALGACTVPEREAPVASTSSGAPQKTVTETVEGREVRISTPEGFHRGRQWPVLLAFHGWRETPESMERASGLDAAQAVVVYPEGRERAWAPAPYARSSGEEDLAFVRALVERIAADYPVDRSRLFATGFSNGGGFAAFLGCRMPETFLAVAPVGAAYYESIHFDCAARPVARLDIHGTNDATINYYGGTRHGVAYESVPEVLERVAESNGCTGSTLIRRSQEVIVQHWQGCRLPLVHMRVGGGAHVWPPEATAEVRSFFGV</sequence>
<accession>A0ABW1Q972</accession>
<evidence type="ECO:0000313" key="10">
    <source>
        <dbReference type="Proteomes" id="UP001596244"/>
    </source>
</evidence>
<dbReference type="PANTHER" id="PTHR38050">
    <property type="match status" value="1"/>
</dbReference>
<dbReference type="InterPro" id="IPR043595">
    <property type="entry name" value="FaeB/C/D"/>
</dbReference>
<comment type="caution">
    <text evidence="9">The sequence shown here is derived from an EMBL/GenBank/DDBJ whole genome shotgun (WGS) entry which is preliminary data.</text>
</comment>
<dbReference type="PROSITE" id="PS51257">
    <property type="entry name" value="PROKAR_LIPOPROTEIN"/>
    <property type="match status" value="1"/>
</dbReference>
<dbReference type="SUPFAM" id="SSF53474">
    <property type="entry name" value="alpha/beta-Hydrolases"/>
    <property type="match status" value="1"/>
</dbReference>
<keyword evidence="6" id="KW-0119">Carbohydrate metabolism</keyword>
<protein>
    <submittedName>
        <fullName evidence="9">Alpha/beta hydrolase family esterase</fullName>
    </submittedName>
</protein>
<dbReference type="GO" id="GO:0016787">
    <property type="term" value="F:hydrolase activity"/>
    <property type="evidence" value="ECO:0007669"/>
    <property type="project" value="UniProtKB-KW"/>
</dbReference>
<proteinExistence type="predicted"/>
<evidence type="ECO:0000256" key="5">
    <source>
        <dbReference type="ARBA" id="ARBA00022801"/>
    </source>
</evidence>
<organism evidence="9 10">
    <name type="scientific">Corynebacterium nasicanis</name>
    <dbReference type="NCBI Taxonomy" id="1448267"/>
    <lineage>
        <taxon>Bacteria</taxon>
        <taxon>Bacillati</taxon>
        <taxon>Actinomycetota</taxon>
        <taxon>Actinomycetes</taxon>
        <taxon>Mycobacteriales</taxon>
        <taxon>Corynebacteriaceae</taxon>
        <taxon>Corynebacterium</taxon>
    </lineage>
</organism>
<dbReference type="InterPro" id="IPR029058">
    <property type="entry name" value="AB_hydrolase_fold"/>
</dbReference>
<reference evidence="10" key="1">
    <citation type="journal article" date="2019" name="Int. J. Syst. Evol. Microbiol.">
        <title>The Global Catalogue of Microorganisms (GCM) 10K type strain sequencing project: providing services to taxonomists for standard genome sequencing and annotation.</title>
        <authorList>
            <consortium name="The Broad Institute Genomics Platform"/>
            <consortium name="The Broad Institute Genome Sequencing Center for Infectious Disease"/>
            <person name="Wu L."/>
            <person name="Ma J."/>
        </authorList>
    </citation>
    <scope>NUCLEOTIDE SEQUENCE [LARGE SCALE GENOMIC DNA]</scope>
    <source>
        <strain evidence="10">CCUG 51943</strain>
    </source>
</reference>
<name>A0ABW1Q972_9CORY</name>
<evidence type="ECO:0000256" key="4">
    <source>
        <dbReference type="ARBA" id="ARBA00022729"/>
    </source>
</evidence>
<gene>
    <name evidence="9" type="ORF">ACFPUZ_03700</name>
</gene>
<dbReference type="InterPro" id="IPR010126">
    <property type="entry name" value="Esterase_phb"/>
</dbReference>
<keyword evidence="7" id="KW-0624">Polysaccharide degradation</keyword>
<dbReference type="PANTHER" id="PTHR38050:SF2">
    <property type="entry name" value="FERULOYL ESTERASE C-RELATED"/>
    <property type="match status" value="1"/>
</dbReference>
<evidence type="ECO:0000256" key="6">
    <source>
        <dbReference type="ARBA" id="ARBA00023277"/>
    </source>
</evidence>
<dbReference type="Pfam" id="PF10503">
    <property type="entry name" value="Esterase_PHB"/>
    <property type="match status" value="1"/>
</dbReference>
<dbReference type="RefSeq" id="WP_377000030.1">
    <property type="nucleotide sequence ID" value="NZ_JBHSQE010000002.1"/>
</dbReference>